<feature type="transmembrane region" description="Helical" evidence="6">
    <location>
        <begin position="85"/>
        <end position="104"/>
    </location>
</feature>
<evidence type="ECO:0000256" key="4">
    <source>
        <dbReference type="ARBA" id="ARBA00022989"/>
    </source>
</evidence>
<evidence type="ECO:0000313" key="8">
    <source>
        <dbReference type="Proteomes" id="UP000784880"/>
    </source>
</evidence>
<evidence type="ECO:0000313" key="7">
    <source>
        <dbReference type="EMBL" id="MBU9712814.1"/>
    </source>
</evidence>
<feature type="transmembrane region" description="Helical" evidence="6">
    <location>
        <begin position="258"/>
        <end position="279"/>
    </location>
</feature>
<organism evidence="7 8">
    <name type="scientific">Evansella tamaricis</name>
    <dbReference type="NCBI Taxonomy" id="2069301"/>
    <lineage>
        <taxon>Bacteria</taxon>
        <taxon>Bacillati</taxon>
        <taxon>Bacillota</taxon>
        <taxon>Bacilli</taxon>
        <taxon>Bacillales</taxon>
        <taxon>Bacillaceae</taxon>
        <taxon>Evansella</taxon>
    </lineage>
</organism>
<comment type="caution">
    <text evidence="7">The sequence shown here is derived from an EMBL/GenBank/DDBJ whole genome shotgun (WGS) entry which is preliminary data.</text>
</comment>
<dbReference type="EMBL" id="JAHQCS010000111">
    <property type="protein sequence ID" value="MBU9712814.1"/>
    <property type="molecule type" value="Genomic_DNA"/>
</dbReference>
<sequence length="448" mass="51115">MKRDDQQTQIFCSYLDQVMVQIKSKDAHQMIVKELEGHLKELSTSYQQGESISKEDADQKAIAEMGNPVALGKQLNKVHRPKMDWGLLGLFTLIVAVSFLPLFGMSERWNLSFFLRNKILWYAIALIVLTAFLFFDYRKLLKYGWYIYAGGAILVVLMGTYSLQQANGTIFEFHLRFIQFDLLLTLLLFYIGWASILIRVNRINTISWQKQILLFGLFWFPIIGYHLHGQTMLSLIYFITILMMVAFSEMDKGLTKRFILTNILFGIAAVGLMLGFGGYHTQQRILTFFNQNSDPDGYGFIYTIFKDMFLEAGWFGNGLTVDMGILPEAHTDYVFPNLVYSLGWLAGIAICILLLSFILRIVSGAFKTHDLYGRILVIGGASLFTVAIVWNILMVFGFLPIMAVSLPFISYGGSQTIFYSAVLGLILNIYRRKDIVEPTIVRHADRIK</sequence>
<evidence type="ECO:0000256" key="3">
    <source>
        <dbReference type="ARBA" id="ARBA00022960"/>
    </source>
</evidence>
<dbReference type="Proteomes" id="UP000784880">
    <property type="component" value="Unassembled WGS sequence"/>
</dbReference>
<comment type="subcellular location">
    <subcellularLocation>
        <location evidence="1">Membrane</location>
        <topology evidence="1">Multi-pass membrane protein</topology>
    </subcellularLocation>
</comment>
<dbReference type="Pfam" id="PF01098">
    <property type="entry name" value="FTSW_RODA_SPOVE"/>
    <property type="match status" value="1"/>
</dbReference>
<name>A0ABS6JGM1_9BACI</name>
<feature type="transmembrane region" description="Helical" evidence="6">
    <location>
        <begin position="375"/>
        <end position="402"/>
    </location>
</feature>
<keyword evidence="8" id="KW-1185">Reference proteome</keyword>
<feature type="transmembrane region" description="Helical" evidence="6">
    <location>
        <begin position="143"/>
        <end position="162"/>
    </location>
</feature>
<keyword evidence="3" id="KW-0133">Cell shape</keyword>
<keyword evidence="4 6" id="KW-1133">Transmembrane helix</keyword>
<feature type="transmembrane region" description="Helical" evidence="6">
    <location>
        <begin position="408"/>
        <end position="430"/>
    </location>
</feature>
<keyword evidence="2 6" id="KW-0812">Transmembrane</keyword>
<evidence type="ECO:0000256" key="5">
    <source>
        <dbReference type="ARBA" id="ARBA00023136"/>
    </source>
</evidence>
<reference evidence="7 8" key="1">
    <citation type="submission" date="2021-06" db="EMBL/GenBank/DDBJ databases">
        <title>Bacillus sp. RD4P76, an endophyte from a halophyte.</title>
        <authorList>
            <person name="Sun J.-Q."/>
        </authorList>
    </citation>
    <scope>NUCLEOTIDE SEQUENCE [LARGE SCALE GENOMIC DNA]</scope>
    <source>
        <strain evidence="7 8">CGMCC 1.15917</strain>
    </source>
</reference>
<protein>
    <submittedName>
        <fullName evidence="7">FtsW/RodA/SpoVE family cell cycle protein</fullName>
    </submittedName>
</protein>
<evidence type="ECO:0000256" key="2">
    <source>
        <dbReference type="ARBA" id="ARBA00022692"/>
    </source>
</evidence>
<keyword evidence="5 6" id="KW-0472">Membrane</keyword>
<feature type="transmembrane region" description="Helical" evidence="6">
    <location>
        <begin position="342"/>
        <end position="363"/>
    </location>
</feature>
<feature type="transmembrane region" description="Helical" evidence="6">
    <location>
        <begin position="182"/>
        <end position="200"/>
    </location>
</feature>
<dbReference type="InterPro" id="IPR001182">
    <property type="entry name" value="FtsW/RodA"/>
</dbReference>
<dbReference type="PANTHER" id="PTHR30474:SF1">
    <property type="entry name" value="PEPTIDOGLYCAN GLYCOSYLTRANSFERASE MRDB"/>
    <property type="match status" value="1"/>
</dbReference>
<dbReference type="PANTHER" id="PTHR30474">
    <property type="entry name" value="CELL CYCLE PROTEIN"/>
    <property type="match status" value="1"/>
</dbReference>
<accession>A0ABS6JGM1</accession>
<dbReference type="RefSeq" id="WP_217066991.1">
    <property type="nucleotide sequence ID" value="NZ_JAHQCS010000111.1"/>
</dbReference>
<gene>
    <name evidence="7" type="ORF">KS419_13875</name>
</gene>
<feature type="transmembrane region" description="Helical" evidence="6">
    <location>
        <begin position="234"/>
        <end position="251"/>
    </location>
</feature>
<feature type="transmembrane region" description="Helical" evidence="6">
    <location>
        <begin position="119"/>
        <end position="136"/>
    </location>
</feature>
<proteinExistence type="predicted"/>
<evidence type="ECO:0000256" key="6">
    <source>
        <dbReference type="SAM" id="Phobius"/>
    </source>
</evidence>
<evidence type="ECO:0000256" key="1">
    <source>
        <dbReference type="ARBA" id="ARBA00004141"/>
    </source>
</evidence>